<feature type="region of interest" description="Disordered" evidence="2">
    <location>
        <begin position="376"/>
        <end position="400"/>
    </location>
</feature>
<reference evidence="3" key="2">
    <citation type="submission" date="2021-01" db="UniProtKB">
        <authorList>
            <consortium name="EnsemblMetazoa"/>
        </authorList>
    </citation>
    <scope>IDENTIFICATION</scope>
</reference>
<name>A0A7M7RG57_STRPU</name>
<feature type="compositionally biased region" description="Polar residues" evidence="2">
    <location>
        <begin position="307"/>
        <end position="316"/>
    </location>
</feature>
<dbReference type="AlphaFoldDB" id="A0A7M7RG57"/>
<feature type="coiled-coil region" evidence="1">
    <location>
        <begin position="988"/>
        <end position="1015"/>
    </location>
</feature>
<feature type="compositionally biased region" description="Basic and acidic residues" evidence="2">
    <location>
        <begin position="16"/>
        <end position="38"/>
    </location>
</feature>
<feature type="region of interest" description="Disordered" evidence="2">
    <location>
        <begin position="79"/>
        <end position="111"/>
    </location>
</feature>
<dbReference type="GO" id="GO:0005802">
    <property type="term" value="C:trans-Golgi network"/>
    <property type="evidence" value="ECO:0000318"/>
    <property type="project" value="GO_Central"/>
</dbReference>
<feature type="compositionally biased region" description="Polar residues" evidence="2">
    <location>
        <begin position="334"/>
        <end position="344"/>
    </location>
</feature>
<evidence type="ECO:0008006" key="5">
    <source>
        <dbReference type="Google" id="ProtNLM"/>
    </source>
</evidence>
<feature type="region of interest" description="Disordered" evidence="2">
    <location>
        <begin position="1"/>
        <end position="63"/>
    </location>
</feature>
<accession>A0A7M7RG57</accession>
<dbReference type="OMA" id="ESNICEH"/>
<evidence type="ECO:0000313" key="3">
    <source>
        <dbReference type="EnsemblMetazoa" id="XP_795937"/>
    </source>
</evidence>
<keyword evidence="4" id="KW-1185">Reference proteome</keyword>
<feature type="compositionally biased region" description="Acidic residues" evidence="2">
    <location>
        <begin position="233"/>
        <end position="242"/>
    </location>
</feature>
<dbReference type="PANTHER" id="PTHR18911:SF5">
    <property type="entry name" value="COILED-COIL DOMAIN-CONTAINING PROTEIN 186"/>
    <property type="match status" value="1"/>
</dbReference>
<feature type="region of interest" description="Disordered" evidence="2">
    <location>
        <begin position="145"/>
        <end position="351"/>
    </location>
</feature>
<dbReference type="EnsemblMetazoa" id="XM_790844">
    <property type="protein sequence ID" value="XP_795937"/>
    <property type="gene ID" value="LOC591275"/>
</dbReference>
<dbReference type="KEGG" id="spu:591275"/>
<evidence type="ECO:0000313" key="4">
    <source>
        <dbReference type="Proteomes" id="UP000007110"/>
    </source>
</evidence>
<feature type="coiled-coil region" evidence="1">
    <location>
        <begin position="583"/>
        <end position="681"/>
    </location>
</feature>
<reference evidence="4" key="1">
    <citation type="submission" date="2015-02" db="EMBL/GenBank/DDBJ databases">
        <title>Genome sequencing for Strongylocentrotus purpuratus.</title>
        <authorList>
            <person name="Murali S."/>
            <person name="Liu Y."/>
            <person name="Vee V."/>
            <person name="English A."/>
            <person name="Wang M."/>
            <person name="Skinner E."/>
            <person name="Han Y."/>
            <person name="Muzny D.M."/>
            <person name="Worley K.C."/>
            <person name="Gibbs R.A."/>
        </authorList>
    </citation>
    <scope>NUCLEOTIDE SEQUENCE</scope>
</reference>
<feature type="compositionally biased region" description="Polar residues" evidence="2">
    <location>
        <begin position="80"/>
        <end position="92"/>
    </location>
</feature>
<dbReference type="PANTHER" id="PTHR18911">
    <property type="entry name" value="CTCL TUMOR ANTIGEN HD-CL-01"/>
    <property type="match status" value="1"/>
</dbReference>
<dbReference type="GO" id="GO:0031267">
    <property type="term" value="F:small GTPase binding"/>
    <property type="evidence" value="ECO:0000318"/>
    <property type="project" value="GO_Central"/>
</dbReference>
<feature type="region of interest" description="Disordered" evidence="2">
    <location>
        <begin position="927"/>
        <end position="959"/>
    </location>
</feature>
<keyword evidence="1" id="KW-0175">Coiled coil</keyword>
<feature type="coiled-coil region" evidence="1">
    <location>
        <begin position="427"/>
        <end position="490"/>
    </location>
</feature>
<feature type="compositionally biased region" description="Low complexity" evidence="2">
    <location>
        <begin position="164"/>
        <end position="177"/>
    </location>
</feature>
<evidence type="ECO:0000256" key="1">
    <source>
        <dbReference type="SAM" id="Coils"/>
    </source>
</evidence>
<dbReference type="GeneID" id="591275"/>
<feature type="compositionally biased region" description="Polar residues" evidence="2">
    <location>
        <begin position="385"/>
        <end position="395"/>
    </location>
</feature>
<evidence type="ECO:0000256" key="2">
    <source>
        <dbReference type="SAM" id="MobiDB-lite"/>
    </source>
</evidence>
<protein>
    <recommendedName>
        <fullName evidence="5">Coiled-coil domain-containing protein 186</fullName>
    </recommendedName>
</protein>
<dbReference type="Proteomes" id="UP000007110">
    <property type="component" value="Unassembled WGS sequence"/>
</dbReference>
<dbReference type="RefSeq" id="XP_795937.2">
    <property type="nucleotide sequence ID" value="XM_790844.5"/>
</dbReference>
<dbReference type="FunCoup" id="A0A7M7RG57">
    <property type="interactions" value="789"/>
</dbReference>
<feature type="compositionally biased region" description="Basic and acidic residues" evidence="2">
    <location>
        <begin position="152"/>
        <end position="163"/>
    </location>
</feature>
<dbReference type="GO" id="GO:0099518">
    <property type="term" value="P:vesicle cytoskeletal trafficking"/>
    <property type="evidence" value="ECO:0000318"/>
    <property type="project" value="GO_Central"/>
</dbReference>
<proteinExistence type="predicted"/>
<dbReference type="InParanoid" id="A0A7M7RG57"/>
<sequence length="1132" mass="126486">MEEADPMEQNPPGDETNDKKPLGVSDDNKKNGEVRETVAMDSAEPEAPLPLEEDGNGETLNMESETDRAVLEGEDGTCICTENTNQSNNGESNLVPDKMTMEGQPDSSEEAKYTLPDVQCPEISVEGKGTDDSESNICEHANLGEKVISNENSEKEETEHVETNHTNNNNMNCNGINDDVSVGSDEASKDQSKISDPVSDPSLSSCDTKRKGLLQSDPVFSERISSDGGSVEIAEEAEEEDCSASYRVKAADDRILPPLDGGDKSENNIQHSKEVTASSSVTIETKDTLESSPVVESCILVPHSDDCQSTPPQTNKEPVLHPPSLAPNELQAKSDPSTSPGVTKSDSETAVDVEDDLLSELAAELDEVVPEKTVGAVAVHKDLPSSETRSSSQVNGEERFEGDDDIIKMRRLVEEWKKKYCHAEAELQSLQATAHAKADQQDSLKEERAKAAKEIKKETAAVRKVHLLRIQELEKEAEQRKKEIAAARDRQISHDSAAKKAINQLQHEMVQRVDQVKRMYEDSVKEKENMVIRYAKSEKENLDLKKAKEALDKKGRDAGHGLEVIATHNKQLKAERTRLIGDLDAKDMEITKLQKEKEEMEDDVSSVGIKVKWAQNKLKTELESHKETKVKLSKTEQRLQEAKEETEQIRKNCQEMIRTYQESEEIRSNSLDIQLKEKEEELKIHFQEKEDHMEFHNTRLKELTSLKKSHHDTLAELDSLKVKATCLEDERLHTEGLLAQFKGLLNSQKEENRKLTRQMDDLKSIKRKLDESKENVGVLEKTIASRKEDEKDLESELERSRDKESELLQFTERMTTKNAGLHSDNNVLSAKVDKLTEECRNLTSELEEAKSQVSQLTADLNQEKQYREREAALLSARLSEKTKTLDQVKVQLDDAKDETKTLKRKNAANLKDLTRQLHLAKKRIEALESDGGGGGGAPGNKENFSSESRTSSTGSLDTLGNSALNGGTVNISSGSTIAGGNDFPGIDKAMLVDRIVRLQKQMQRKAEKIEFLQEHNCQLIEELQKKSKIIQQYIMREEVGALIPAISDENKAQMSKKSGIMSSLYGSHSVDPNMTLDLSLEINRKLQTVLEDTLLKNITLKENIDTLGQEIARLSEEAQFKSSRRPNAGRRK</sequence>
<dbReference type="CTD" id="55088"/>
<dbReference type="InterPro" id="IPR038830">
    <property type="entry name" value="CCDC186"/>
</dbReference>
<feature type="compositionally biased region" description="Basic and acidic residues" evidence="2">
    <location>
        <begin position="249"/>
        <end position="274"/>
    </location>
</feature>
<feature type="compositionally biased region" description="Low complexity" evidence="2">
    <location>
        <begin position="945"/>
        <end position="955"/>
    </location>
</feature>
<organism evidence="3 4">
    <name type="scientific">Strongylocentrotus purpuratus</name>
    <name type="common">Purple sea urchin</name>
    <dbReference type="NCBI Taxonomy" id="7668"/>
    <lineage>
        <taxon>Eukaryota</taxon>
        <taxon>Metazoa</taxon>
        <taxon>Echinodermata</taxon>
        <taxon>Eleutherozoa</taxon>
        <taxon>Echinozoa</taxon>
        <taxon>Echinoidea</taxon>
        <taxon>Euechinoidea</taxon>
        <taxon>Echinacea</taxon>
        <taxon>Camarodonta</taxon>
        <taxon>Echinidea</taxon>
        <taxon>Strongylocentrotidae</taxon>
        <taxon>Strongylocentrotus</taxon>
    </lineage>
</organism>
<dbReference type="OrthoDB" id="5583482at2759"/>